<evidence type="ECO:0000313" key="8">
    <source>
        <dbReference type="Proteomes" id="UP001259832"/>
    </source>
</evidence>
<keyword evidence="5 6" id="KW-0472">Membrane</keyword>
<comment type="caution">
    <text evidence="7">The sequence shown here is derived from an EMBL/GenBank/DDBJ whole genome shotgun (WGS) entry which is preliminary data.</text>
</comment>
<dbReference type="EMBL" id="JASMQC010000004">
    <property type="protein sequence ID" value="KAK1945770.1"/>
    <property type="molecule type" value="Genomic_DNA"/>
</dbReference>
<evidence type="ECO:0000256" key="2">
    <source>
        <dbReference type="ARBA" id="ARBA00006665"/>
    </source>
</evidence>
<organism evidence="7 8">
    <name type="scientific">Phytophthora citrophthora</name>
    <dbReference type="NCBI Taxonomy" id="4793"/>
    <lineage>
        <taxon>Eukaryota</taxon>
        <taxon>Sar</taxon>
        <taxon>Stramenopiles</taxon>
        <taxon>Oomycota</taxon>
        <taxon>Peronosporomycetes</taxon>
        <taxon>Peronosporales</taxon>
        <taxon>Peronosporaceae</taxon>
        <taxon>Phytophthora</taxon>
    </lineage>
</organism>
<dbReference type="Pfam" id="PF03348">
    <property type="entry name" value="Serinc"/>
    <property type="match status" value="2"/>
</dbReference>
<evidence type="ECO:0000256" key="6">
    <source>
        <dbReference type="SAM" id="Phobius"/>
    </source>
</evidence>
<evidence type="ECO:0000256" key="3">
    <source>
        <dbReference type="ARBA" id="ARBA00022692"/>
    </source>
</evidence>
<keyword evidence="3 6" id="KW-0812">Transmembrane</keyword>
<proteinExistence type="inferred from homology"/>
<feature type="transmembrane region" description="Helical" evidence="6">
    <location>
        <begin position="70"/>
        <end position="88"/>
    </location>
</feature>
<dbReference type="PANTHER" id="PTHR10383">
    <property type="entry name" value="SERINE INCORPORATOR"/>
    <property type="match status" value="1"/>
</dbReference>
<feature type="transmembrane region" description="Helical" evidence="6">
    <location>
        <begin position="209"/>
        <end position="235"/>
    </location>
</feature>
<keyword evidence="8" id="KW-1185">Reference proteome</keyword>
<feature type="transmembrane region" description="Helical" evidence="6">
    <location>
        <begin position="127"/>
        <end position="150"/>
    </location>
</feature>
<comment type="subcellular location">
    <subcellularLocation>
        <location evidence="1">Membrane</location>
        <topology evidence="1">Multi-pass membrane protein</topology>
    </subcellularLocation>
</comment>
<feature type="transmembrane region" description="Helical" evidence="6">
    <location>
        <begin position="12"/>
        <end position="30"/>
    </location>
</feature>
<reference evidence="7" key="1">
    <citation type="submission" date="2023-08" db="EMBL/GenBank/DDBJ databases">
        <title>Reference Genome Resource for the Citrus Pathogen Phytophthora citrophthora.</title>
        <authorList>
            <person name="Moller H."/>
            <person name="Coetzee B."/>
            <person name="Rose L.J."/>
            <person name="Van Niekerk J.M."/>
        </authorList>
    </citation>
    <scope>NUCLEOTIDE SEQUENCE</scope>
    <source>
        <strain evidence="7">STE-U-9442</strain>
    </source>
</reference>
<feature type="transmembrane region" description="Helical" evidence="6">
    <location>
        <begin position="427"/>
        <end position="444"/>
    </location>
</feature>
<gene>
    <name evidence="7" type="ORF">P3T76_002818</name>
</gene>
<name>A0AAD9LQD2_9STRA</name>
<accession>A0AAD9LQD2</accession>
<evidence type="ECO:0000256" key="4">
    <source>
        <dbReference type="ARBA" id="ARBA00022989"/>
    </source>
</evidence>
<evidence type="ECO:0000256" key="5">
    <source>
        <dbReference type="ARBA" id="ARBA00023136"/>
    </source>
</evidence>
<sequence length="489" mass="54344">MSAAFRIEINWIRGVYIALFFCNAIFATLFKTIGRGEAPSEVVLGNLLSSFGTFSDCDTVDSEHCQGNQVIFRASFSISTFFLIRALLSRFGWVQPRRRAMPVLVWVEIPVFVALLVGSFYMPTSFFNGYVAFARVASGCFILFQIFSIVSASCKAGFASFGKPEKLTYILTRDFIDQLQDTLLHALENAEKAEADGNRTKMLCIRSAYLWKIAYLGICAYSLVAVGSGIAYLYMQFGDCSLGLAFTTITIITVGLLTIICSKNAWVVAFQRVLTTFCLHLVSSWMEVGLLPPCVISAYLVLMCWQALVSNPDKTCEHRDHPPPAQEDEEAANTNSMIANAVIGAFAMTWTSWRTSSAAVKLLVVRSGRTPRGNIATRPVHDSNFADVAVDLHPPQNTTCSKSEAVTPARITVEVPRRTRELAPERWQFYSMMCLAGLYMAMVLTDWDSAEGSSNDVSMWVKIIAQWLTILLFSWTLAAPKLFPDRDFS</sequence>
<dbReference type="AlphaFoldDB" id="A0AAD9LQD2"/>
<feature type="transmembrane region" description="Helical" evidence="6">
    <location>
        <begin position="464"/>
        <end position="483"/>
    </location>
</feature>
<evidence type="ECO:0000256" key="1">
    <source>
        <dbReference type="ARBA" id="ARBA00004141"/>
    </source>
</evidence>
<dbReference type="Proteomes" id="UP001259832">
    <property type="component" value="Unassembled WGS sequence"/>
</dbReference>
<feature type="transmembrane region" description="Helical" evidence="6">
    <location>
        <begin position="100"/>
        <end position="121"/>
    </location>
</feature>
<evidence type="ECO:0000313" key="7">
    <source>
        <dbReference type="EMBL" id="KAK1945770.1"/>
    </source>
</evidence>
<feature type="transmembrane region" description="Helical" evidence="6">
    <location>
        <begin position="241"/>
        <end position="260"/>
    </location>
</feature>
<dbReference type="PANTHER" id="PTHR10383:SF9">
    <property type="entry name" value="SERINE INCORPORATOR, ISOFORM F"/>
    <property type="match status" value="1"/>
</dbReference>
<comment type="similarity">
    <text evidence="2">Belongs to the TDE1 family.</text>
</comment>
<keyword evidence="4 6" id="KW-1133">Transmembrane helix</keyword>
<dbReference type="GO" id="GO:0016020">
    <property type="term" value="C:membrane"/>
    <property type="evidence" value="ECO:0007669"/>
    <property type="project" value="UniProtKB-SubCell"/>
</dbReference>
<dbReference type="InterPro" id="IPR005016">
    <property type="entry name" value="TDE1/TMS"/>
</dbReference>
<protein>
    <submittedName>
        <fullName evidence="7">Serine incorporator</fullName>
    </submittedName>
</protein>